<dbReference type="SUPFAM" id="SSF51905">
    <property type="entry name" value="FAD/NAD(P)-binding domain"/>
    <property type="match status" value="1"/>
</dbReference>
<dbReference type="GO" id="GO:0050151">
    <property type="term" value="F:oleate hydratase activity"/>
    <property type="evidence" value="ECO:0007669"/>
    <property type="project" value="InterPro"/>
</dbReference>
<dbReference type="Proteomes" id="UP000431533">
    <property type="component" value="Unassembled WGS sequence"/>
</dbReference>
<dbReference type="PANTHER" id="PTHR37417:SF2">
    <property type="entry name" value="67 KDA MYOSIN-CROSS-REACTIVE ANTIGEN FAMILY PROTEIN (AFU_ORTHOLOGUE AFUA_5G09970)"/>
    <property type="match status" value="1"/>
</dbReference>
<keyword evidence="2" id="KW-1185">Reference proteome</keyword>
<dbReference type="InterPro" id="IPR036188">
    <property type="entry name" value="FAD/NAD-bd_sf"/>
</dbReference>
<dbReference type="RefSeq" id="XP_031007553.1">
    <property type="nucleotide sequence ID" value="XM_031147142.1"/>
</dbReference>
<comment type="caution">
    <text evidence="1">The sequence shown here is derived from an EMBL/GenBank/DDBJ whole genome shotgun (WGS) entry which is preliminary data.</text>
</comment>
<sequence>MPHGNIHQGQHTERSKNTNAYLVGGGIASLAAAVHLIQDADIPANQIHIIESGSSPGGSMDGAGDSENGYVLRGGRMLNFSYLCTYDLLSMVPSLTNPSKTVKQELDEFNAVPSNKTHAHARLVSKGESGPEILNVESMGLSWKDREDLLALAGPFQTEKTLGAKRIDECFDKSFLQTKFWYMWDTMFAFEPWHSAVEFRRYLHRFIQEFPRINTLAGVDRTPYNQYDSVIQPIETYLKAQGVDFRYGK</sequence>
<dbReference type="PANTHER" id="PTHR37417">
    <property type="entry name" value="67 KDA MYOSIN-CROSS-REACTIVE ANTIGEN FAMILY PROTEIN (AFU_ORTHOLOGUE AFUA_5G09970)"/>
    <property type="match status" value="1"/>
</dbReference>
<accession>A0A8H8U1X7</accession>
<name>A0A8H8U1X7_9HELO</name>
<reference evidence="1 2" key="1">
    <citation type="submission" date="2018-05" db="EMBL/GenBank/DDBJ databases">
        <title>Genome sequencing and assembly of the regulated plant pathogen Lachnellula willkommii and related sister species for the development of diagnostic species identification markers.</title>
        <authorList>
            <person name="Giroux E."/>
            <person name="Bilodeau G."/>
        </authorList>
    </citation>
    <scope>NUCLEOTIDE SEQUENCE [LARGE SCALE GENOMIC DNA]</scope>
    <source>
        <strain evidence="1 2">CBS 185.66</strain>
    </source>
</reference>
<proteinExistence type="predicted"/>
<gene>
    <name evidence="1" type="ORF">LHYA1_G002165</name>
</gene>
<dbReference type="Gene3D" id="3.50.50.60">
    <property type="entry name" value="FAD/NAD(P)-binding domain"/>
    <property type="match status" value="2"/>
</dbReference>
<dbReference type="EMBL" id="QGMH01000026">
    <property type="protein sequence ID" value="TVY28765.1"/>
    <property type="molecule type" value="Genomic_DNA"/>
</dbReference>
<dbReference type="OrthoDB" id="545169at2759"/>
<evidence type="ECO:0000313" key="2">
    <source>
        <dbReference type="Proteomes" id="UP000431533"/>
    </source>
</evidence>
<organism evidence="1 2">
    <name type="scientific">Lachnellula hyalina</name>
    <dbReference type="NCBI Taxonomy" id="1316788"/>
    <lineage>
        <taxon>Eukaryota</taxon>
        <taxon>Fungi</taxon>
        <taxon>Dikarya</taxon>
        <taxon>Ascomycota</taxon>
        <taxon>Pezizomycotina</taxon>
        <taxon>Leotiomycetes</taxon>
        <taxon>Helotiales</taxon>
        <taxon>Lachnaceae</taxon>
        <taxon>Lachnellula</taxon>
    </lineage>
</organism>
<dbReference type="Pfam" id="PF06100">
    <property type="entry name" value="MCRA"/>
    <property type="match status" value="1"/>
</dbReference>
<dbReference type="InterPro" id="IPR010354">
    <property type="entry name" value="Oleate_hydratase"/>
</dbReference>
<dbReference type="GO" id="GO:0071949">
    <property type="term" value="F:FAD binding"/>
    <property type="evidence" value="ECO:0007669"/>
    <property type="project" value="InterPro"/>
</dbReference>
<dbReference type="GeneID" id="41982363"/>
<dbReference type="AlphaFoldDB" id="A0A8H8U1X7"/>
<protein>
    <submittedName>
        <fullName evidence="1">Oleate hydratase</fullName>
    </submittedName>
</protein>
<evidence type="ECO:0000313" key="1">
    <source>
        <dbReference type="EMBL" id="TVY28765.1"/>
    </source>
</evidence>
<dbReference type="GO" id="GO:0006631">
    <property type="term" value="P:fatty acid metabolic process"/>
    <property type="evidence" value="ECO:0007669"/>
    <property type="project" value="InterPro"/>
</dbReference>